<evidence type="ECO:0000313" key="5">
    <source>
        <dbReference type="EMBL" id="CAL1713254.1"/>
    </source>
</evidence>
<keyword evidence="6" id="KW-1185">Reference proteome</keyword>
<dbReference type="Gene3D" id="2.60.40.790">
    <property type="match status" value="1"/>
</dbReference>
<comment type="similarity">
    <text evidence="2 3">Belongs to the small heat shock protein (HSP20) family.</text>
</comment>
<dbReference type="InterPro" id="IPR008978">
    <property type="entry name" value="HSP20-like_chaperone"/>
</dbReference>
<dbReference type="EMBL" id="OZ037950">
    <property type="protein sequence ID" value="CAL1713254.1"/>
    <property type="molecule type" value="Genomic_DNA"/>
</dbReference>
<evidence type="ECO:0000313" key="6">
    <source>
        <dbReference type="Proteomes" id="UP001497453"/>
    </source>
</evidence>
<organism evidence="5 6">
    <name type="scientific">Somion occarium</name>
    <dbReference type="NCBI Taxonomy" id="3059160"/>
    <lineage>
        <taxon>Eukaryota</taxon>
        <taxon>Fungi</taxon>
        <taxon>Dikarya</taxon>
        <taxon>Basidiomycota</taxon>
        <taxon>Agaricomycotina</taxon>
        <taxon>Agaricomycetes</taxon>
        <taxon>Polyporales</taxon>
        <taxon>Cerrenaceae</taxon>
        <taxon>Somion</taxon>
    </lineage>
</organism>
<gene>
    <name evidence="5" type="ORF">GFSPODELE1_LOCUS9218</name>
</gene>
<feature type="domain" description="SHSP" evidence="4">
    <location>
        <begin position="45"/>
        <end position="177"/>
    </location>
</feature>
<evidence type="ECO:0000256" key="1">
    <source>
        <dbReference type="ARBA" id="ARBA00023016"/>
    </source>
</evidence>
<dbReference type="InterPro" id="IPR002068">
    <property type="entry name" value="A-crystallin/Hsp20_dom"/>
</dbReference>
<reference evidence="6" key="1">
    <citation type="submission" date="2024-04" db="EMBL/GenBank/DDBJ databases">
        <authorList>
            <person name="Shaw F."/>
            <person name="Minotto A."/>
        </authorList>
    </citation>
    <scope>NUCLEOTIDE SEQUENCE [LARGE SCALE GENOMIC DNA]</scope>
</reference>
<protein>
    <recommendedName>
        <fullName evidence="4">SHSP domain-containing protein</fullName>
    </recommendedName>
</protein>
<dbReference type="Pfam" id="PF00011">
    <property type="entry name" value="HSP20"/>
    <property type="match status" value="1"/>
</dbReference>
<accession>A0ABP1E140</accession>
<name>A0ABP1E140_9APHY</name>
<evidence type="ECO:0000259" key="4">
    <source>
        <dbReference type="PROSITE" id="PS01031"/>
    </source>
</evidence>
<dbReference type="CDD" id="cd06464">
    <property type="entry name" value="ACD_sHsps-like"/>
    <property type="match status" value="1"/>
</dbReference>
<sequence>MSIARQFLREFRPLFRLLEEPFGGSPRYGRLARPAGSFFEDPLLFSPRALRPAVDVTEEGNKYIIEAELPGVKKEDVEVRVGDGGRSLTIEGKIVDRRTYPAAGAQPSEKAGAEVTAAQQNLIATEREFVGNTTFTRTVLLPQPVKAENVVAKLKEGVLTVAVPKAEDSGSVTIPVE</sequence>
<evidence type="ECO:0000256" key="3">
    <source>
        <dbReference type="RuleBase" id="RU003616"/>
    </source>
</evidence>
<dbReference type="InterPro" id="IPR031107">
    <property type="entry name" value="Small_HSP"/>
</dbReference>
<dbReference type="PANTHER" id="PTHR11527">
    <property type="entry name" value="HEAT-SHOCK PROTEIN 20 FAMILY MEMBER"/>
    <property type="match status" value="1"/>
</dbReference>
<dbReference type="SUPFAM" id="SSF49764">
    <property type="entry name" value="HSP20-like chaperones"/>
    <property type="match status" value="1"/>
</dbReference>
<keyword evidence="1" id="KW-0346">Stress response</keyword>
<proteinExistence type="inferred from homology"/>
<dbReference type="Proteomes" id="UP001497453">
    <property type="component" value="Chromosome 7"/>
</dbReference>
<dbReference type="PROSITE" id="PS01031">
    <property type="entry name" value="SHSP"/>
    <property type="match status" value="1"/>
</dbReference>
<evidence type="ECO:0000256" key="2">
    <source>
        <dbReference type="PROSITE-ProRule" id="PRU00285"/>
    </source>
</evidence>